<comment type="cofactor">
    <cofactor evidence="1 7">
        <name>FAD</name>
        <dbReference type="ChEBI" id="CHEBI:57692"/>
    </cofactor>
</comment>
<keyword evidence="3 7" id="KW-0285">Flavoprotein</keyword>
<organism evidence="8 9">
    <name type="scientific">Artemisia annua</name>
    <name type="common">Sweet wormwood</name>
    <dbReference type="NCBI Taxonomy" id="35608"/>
    <lineage>
        <taxon>Eukaryota</taxon>
        <taxon>Viridiplantae</taxon>
        <taxon>Streptophyta</taxon>
        <taxon>Embryophyta</taxon>
        <taxon>Tracheophyta</taxon>
        <taxon>Spermatophyta</taxon>
        <taxon>Magnoliopsida</taxon>
        <taxon>eudicotyledons</taxon>
        <taxon>Gunneridae</taxon>
        <taxon>Pentapetalae</taxon>
        <taxon>asterids</taxon>
        <taxon>campanulids</taxon>
        <taxon>Asterales</taxon>
        <taxon>Asteraceae</taxon>
        <taxon>Asteroideae</taxon>
        <taxon>Anthemideae</taxon>
        <taxon>Artemisiinae</taxon>
        <taxon>Artemisia</taxon>
    </lineage>
</organism>
<comment type="similarity">
    <text evidence="2 7">Belongs to the FMO family.</text>
</comment>
<evidence type="ECO:0000256" key="2">
    <source>
        <dbReference type="ARBA" id="ARBA00009183"/>
    </source>
</evidence>
<evidence type="ECO:0000256" key="5">
    <source>
        <dbReference type="ARBA" id="ARBA00022857"/>
    </source>
</evidence>
<dbReference type="GO" id="GO:0050661">
    <property type="term" value="F:NADP binding"/>
    <property type="evidence" value="ECO:0007669"/>
    <property type="project" value="InterPro"/>
</dbReference>
<dbReference type="EC" id="1.-.-.-" evidence="7"/>
<evidence type="ECO:0000313" key="9">
    <source>
        <dbReference type="Proteomes" id="UP000245207"/>
    </source>
</evidence>
<keyword evidence="5" id="KW-0521">NADP</keyword>
<evidence type="ECO:0000256" key="6">
    <source>
        <dbReference type="ARBA" id="ARBA00023002"/>
    </source>
</evidence>
<dbReference type="Proteomes" id="UP000245207">
    <property type="component" value="Unassembled WGS sequence"/>
</dbReference>
<dbReference type="Gene3D" id="3.50.50.60">
    <property type="entry name" value="FAD/NAD(P)-binding domain"/>
    <property type="match status" value="4"/>
</dbReference>
<comment type="caution">
    <text evidence="8">The sequence shown here is derived from an EMBL/GenBank/DDBJ whole genome shotgun (WGS) entry which is preliminary data.</text>
</comment>
<reference evidence="8 9" key="1">
    <citation type="journal article" date="2018" name="Mol. Plant">
        <title>The genome of Artemisia annua provides insight into the evolution of Asteraceae family and artemisinin biosynthesis.</title>
        <authorList>
            <person name="Shen Q."/>
            <person name="Zhang L."/>
            <person name="Liao Z."/>
            <person name="Wang S."/>
            <person name="Yan T."/>
            <person name="Shi P."/>
            <person name="Liu M."/>
            <person name="Fu X."/>
            <person name="Pan Q."/>
            <person name="Wang Y."/>
            <person name="Lv Z."/>
            <person name="Lu X."/>
            <person name="Zhang F."/>
            <person name="Jiang W."/>
            <person name="Ma Y."/>
            <person name="Chen M."/>
            <person name="Hao X."/>
            <person name="Li L."/>
            <person name="Tang Y."/>
            <person name="Lv G."/>
            <person name="Zhou Y."/>
            <person name="Sun X."/>
            <person name="Brodelius P.E."/>
            <person name="Rose J.K.C."/>
            <person name="Tang K."/>
        </authorList>
    </citation>
    <scope>NUCLEOTIDE SEQUENCE [LARGE SCALE GENOMIC DNA]</scope>
    <source>
        <strain evidence="9">cv. Huhao1</strain>
        <tissue evidence="8">Leaf</tissue>
    </source>
</reference>
<dbReference type="FunFam" id="3.50.50.60:FF:000167">
    <property type="entry name" value="Flavin-containing monooxygenase"/>
    <property type="match status" value="1"/>
</dbReference>
<evidence type="ECO:0000256" key="4">
    <source>
        <dbReference type="ARBA" id="ARBA00022827"/>
    </source>
</evidence>
<dbReference type="InterPro" id="IPR000960">
    <property type="entry name" value="Flavin_mOase"/>
</dbReference>
<keyword evidence="6 7" id="KW-0560">Oxidoreductase</keyword>
<keyword evidence="9" id="KW-1185">Reference proteome</keyword>
<dbReference type="PIRSF" id="PIRSF000332">
    <property type="entry name" value="FMO"/>
    <property type="match status" value="1"/>
</dbReference>
<dbReference type="OrthoDB" id="66881at2759"/>
<dbReference type="InterPro" id="IPR050346">
    <property type="entry name" value="FMO-like"/>
</dbReference>
<dbReference type="FunFam" id="3.50.50.60:FF:000199">
    <property type="entry name" value="Flavin-containing monooxygenase"/>
    <property type="match status" value="1"/>
</dbReference>
<name>A0A2U1NC01_ARTAN</name>
<dbReference type="InterPro" id="IPR036188">
    <property type="entry name" value="FAD/NAD-bd_sf"/>
</dbReference>
<evidence type="ECO:0000256" key="7">
    <source>
        <dbReference type="RuleBase" id="RU361177"/>
    </source>
</evidence>
<dbReference type="AlphaFoldDB" id="A0A2U1NC01"/>
<protein>
    <recommendedName>
        <fullName evidence="7">Flavin-containing monooxygenase</fullName>
        <ecNumber evidence="7">1.-.-.-</ecNumber>
    </recommendedName>
</protein>
<keyword evidence="4 7" id="KW-0274">FAD</keyword>
<dbReference type="SUPFAM" id="SSF51905">
    <property type="entry name" value="FAD/NAD(P)-binding domain"/>
    <property type="match status" value="2"/>
</dbReference>
<dbReference type="InterPro" id="IPR020946">
    <property type="entry name" value="Flavin_mOase-like"/>
</dbReference>
<dbReference type="GO" id="GO:0004499">
    <property type="term" value="F:N,N-dimethylaniline monooxygenase activity"/>
    <property type="evidence" value="ECO:0007669"/>
    <property type="project" value="InterPro"/>
</dbReference>
<evidence type="ECO:0000313" key="8">
    <source>
        <dbReference type="EMBL" id="PWA71018.1"/>
    </source>
</evidence>
<accession>A0A2U1NC01</accession>
<keyword evidence="7" id="KW-0503">Monooxygenase</keyword>
<dbReference type="EMBL" id="PKPP01003149">
    <property type="protein sequence ID" value="PWA71018.1"/>
    <property type="molecule type" value="Genomic_DNA"/>
</dbReference>
<evidence type="ECO:0000256" key="1">
    <source>
        <dbReference type="ARBA" id="ARBA00001974"/>
    </source>
</evidence>
<dbReference type="PRINTS" id="PR00757">
    <property type="entry name" value="AMINEOXDASEF"/>
</dbReference>
<dbReference type="PANTHER" id="PTHR23023">
    <property type="entry name" value="DIMETHYLANILINE MONOOXYGENASE"/>
    <property type="match status" value="1"/>
</dbReference>
<dbReference type="Pfam" id="PF13450">
    <property type="entry name" value="NAD_binding_8"/>
    <property type="match status" value="1"/>
</dbReference>
<dbReference type="InterPro" id="IPR001613">
    <property type="entry name" value="Flavin_amine_oxidase"/>
</dbReference>
<dbReference type="GO" id="GO:0050660">
    <property type="term" value="F:flavin adenine dinucleotide binding"/>
    <property type="evidence" value="ECO:0007669"/>
    <property type="project" value="InterPro"/>
</dbReference>
<gene>
    <name evidence="8" type="ORF">CTI12_AA276520</name>
</gene>
<proteinExistence type="inferred from homology"/>
<evidence type="ECO:0000256" key="3">
    <source>
        <dbReference type="ARBA" id="ARBA00022630"/>
    </source>
</evidence>
<sequence length="643" mass="73496">MAVIYSKIGIIGGGISGLAAAKQLSKHNPIVFEATDSIGGVWKHCSFKTTKLQTPRCDYQFSDYPWPQTHDNSIFPMKNDPQIFKGKVMHSQEYSKLSVQDSAQLVKGKNVVVVGYKKSAIDLAVECAEANHVIYSKIGIIGGGISGLAAAKQLSKHNPIVFEATDSIGGVWKHCSFKTTKLQTPRCDYQFSDYPWPQTHDNSSDNFPSYVEILDYLDSYANHFDLFKFINFNSKVTEIRFVGGQETMAYQSLTYGKPVWEVAVHNTKSDTIQWYAFEFVVVCSGKYGDIPIIPKFPMKNDPQIFKGKVMHSQEYSKLSVQDSAQLVKGKKVVVVGYKKSAIDLAVECAEANHGEEGKLCTMVVRTPHWIVPHYSVWGLPFYLFYSTRFSQFFHQRPNQGILRDLLCHLFSPVRKVTSKIIESYLLWKLPLVKYGLKPDHPFEEDYASCQMAILPDKFFPHADMGNINFKRASNWWFWEGGVEFEDNTRLEADVVLLATGYDGKKKLKTMLPEPFRSFLEFPSSMLPLYRGTIHPLIPNMAFIGYVESVSNLHTSEMRCKWLARMLDDEFKLPSTEKMLEQITSEMDIMKTSTRFYKRSCISTFSINHTDEICKEMGWSCWRKKSWFAEAFSPYSSQDYEKNI</sequence>
<dbReference type="Pfam" id="PF00743">
    <property type="entry name" value="FMO-like"/>
    <property type="match status" value="1"/>
</dbReference>
<dbReference type="STRING" id="35608.A0A2U1NC01"/>